<proteinExistence type="predicted"/>
<keyword evidence="1" id="KW-0812">Transmembrane</keyword>
<feature type="transmembrane region" description="Helical" evidence="1">
    <location>
        <begin position="26"/>
        <end position="47"/>
    </location>
</feature>
<dbReference type="Proteomes" id="UP000826271">
    <property type="component" value="Unassembled WGS sequence"/>
</dbReference>
<feature type="transmembrane region" description="Helical" evidence="1">
    <location>
        <begin position="222"/>
        <end position="243"/>
    </location>
</feature>
<evidence type="ECO:0000313" key="3">
    <source>
        <dbReference type="Proteomes" id="UP000826271"/>
    </source>
</evidence>
<reference evidence="2" key="1">
    <citation type="submission" date="2019-10" db="EMBL/GenBank/DDBJ databases">
        <authorList>
            <person name="Zhang R."/>
            <person name="Pan Y."/>
            <person name="Wang J."/>
            <person name="Ma R."/>
            <person name="Yu S."/>
        </authorList>
    </citation>
    <scope>NUCLEOTIDE SEQUENCE</scope>
    <source>
        <strain evidence="2">LA-IB0</strain>
        <tissue evidence="2">Leaf</tissue>
    </source>
</reference>
<keyword evidence="1" id="KW-0472">Membrane</keyword>
<protein>
    <submittedName>
        <fullName evidence="2">Uncharacterized protein</fullName>
    </submittedName>
</protein>
<feature type="transmembrane region" description="Helical" evidence="1">
    <location>
        <begin position="263"/>
        <end position="286"/>
    </location>
</feature>
<gene>
    <name evidence="2" type="ORF">BUALT_Bualt17G0075600</name>
</gene>
<comment type="caution">
    <text evidence="2">The sequence shown here is derived from an EMBL/GenBank/DDBJ whole genome shotgun (WGS) entry which is preliminary data.</text>
</comment>
<feature type="transmembrane region" description="Helical" evidence="1">
    <location>
        <begin position="120"/>
        <end position="147"/>
    </location>
</feature>
<dbReference type="EMBL" id="WHWC01000017">
    <property type="protein sequence ID" value="KAG8366399.1"/>
    <property type="molecule type" value="Genomic_DNA"/>
</dbReference>
<sequence length="325" mass="36966">MSAGGATLRQVLSDTTRIIKAHSRHFLALSMVFLFPISFSTFIYTSLLHPTSIHSYYRRSLYIFSTPNPNPNHSPLLLQIIYSLFVSILYICATASISYSTFHGFYGRPVKFISSLKSILFSFFPLLATVIVMQIIFVLIIFAFIILMLLTYNGLLLIGIEFDYDTVYFLVFVILIVALLVGVLIYLESEWYVSNVVVVLESQWGFSPLRRSSYLVKGMKRVVFCMILLFGVFGAYFSFLCLSSGPKAGILEGWFNWKVVLKMVLYTCFLTILSLYSVSANTVLFIHCKALHGEFAFEIDHEEFAQEYVSLPREDGNVPYVVNVV</sequence>
<keyword evidence="3" id="KW-1185">Reference proteome</keyword>
<evidence type="ECO:0000313" key="2">
    <source>
        <dbReference type="EMBL" id="KAG8366399.1"/>
    </source>
</evidence>
<feature type="transmembrane region" description="Helical" evidence="1">
    <location>
        <begin position="167"/>
        <end position="187"/>
    </location>
</feature>
<accession>A0AAV6W8I3</accession>
<organism evidence="2 3">
    <name type="scientific">Buddleja alternifolia</name>
    <dbReference type="NCBI Taxonomy" id="168488"/>
    <lineage>
        <taxon>Eukaryota</taxon>
        <taxon>Viridiplantae</taxon>
        <taxon>Streptophyta</taxon>
        <taxon>Embryophyta</taxon>
        <taxon>Tracheophyta</taxon>
        <taxon>Spermatophyta</taxon>
        <taxon>Magnoliopsida</taxon>
        <taxon>eudicotyledons</taxon>
        <taxon>Gunneridae</taxon>
        <taxon>Pentapetalae</taxon>
        <taxon>asterids</taxon>
        <taxon>lamiids</taxon>
        <taxon>Lamiales</taxon>
        <taxon>Scrophulariaceae</taxon>
        <taxon>Buddlejeae</taxon>
        <taxon>Buddleja</taxon>
    </lineage>
</organism>
<name>A0AAV6W8I3_9LAMI</name>
<feature type="transmembrane region" description="Helical" evidence="1">
    <location>
        <begin position="76"/>
        <end position="99"/>
    </location>
</feature>
<dbReference type="PANTHER" id="PTHR33133:SF7">
    <property type="entry name" value="F26K24.10 PROTEIN-RELATED"/>
    <property type="match status" value="1"/>
</dbReference>
<dbReference type="PANTHER" id="PTHR33133">
    <property type="entry name" value="OS08G0107100 PROTEIN-RELATED"/>
    <property type="match status" value="1"/>
</dbReference>
<evidence type="ECO:0000256" key="1">
    <source>
        <dbReference type="SAM" id="Phobius"/>
    </source>
</evidence>
<keyword evidence="1" id="KW-1133">Transmembrane helix</keyword>
<dbReference type="AlphaFoldDB" id="A0AAV6W8I3"/>